<dbReference type="Pfam" id="PF00440">
    <property type="entry name" value="TetR_N"/>
    <property type="match status" value="1"/>
</dbReference>
<reference evidence="6" key="1">
    <citation type="submission" date="2021-06" db="EMBL/GenBank/DDBJ databases">
        <authorList>
            <person name="Lee C.-S."/>
            <person name="Jin L."/>
        </authorList>
    </citation>
    <scope>NUCLEOTIDE SEQUENCE</scope>
    <source>
        <strain evidence="6">Con5</strain>
        <plasmid evidence="6">p1</plasmid>
    </source>
</reference>
<keyword evidence="3" id="KW-0804">Transcription</keyword>
<feature type="DNA-binding region" description="H-T-H motif" evidence="4">
    <location>
        <begin position="30"/>
        <end position="49"/>
    </location>
</feature>
<dbReference type="PANTHER" id="PTHR30055:SF234">
    <property type="entry name" value="HTH-TYPE TRANSCRIPTIONAL REGULATOR BETI"/>
    <property type="match status" value="1"/>
</dbReference>
<evidence type="ECO:0000313" key="7">
    <source>
        <dbReference type="Proteomes" id="UP000679352"/>
    </source>
</evidence>
<evidence type="ECO:0000256" key="2">
    <source>
        <dbReference type="ARBA" id="ARBA00023125"/>
    </source>
</evidence>
<dbReference type="InterPro" id="IPR009057">
    <property type="entry name" value="Homeodomain-like_sf"/>
</dbReference>
<dbReference type="GO" id="GO:0003700">
    <property type="term" value="F:DNA-binding transcription factor activity"/>
    <property type="evidence" value="ECO:0007669"/>
    <property type="project" value="TreeGrafter"/>
</dbReference>
<keyword evidence="7" id="KW-1185">Reference proteome</keyword>
<feature type="domain" description="HTH tetR-type" evidence="5">
    <location>
        <begin position="7"/>
        <end position="67"/>
    </location>
</feature>
<dbReference type="PANTHER" id="PTHR30055">
    <property type="entry name" value="HTH-TYPE TRANSCRIPTIONAL REGULATOR RUTR"/>
    <property type="match status" value="1"/>
</dbReference>
<dbReference type="InterPro" id="IPR001647">
    <property type="entry name" value="HTH_TetR"/>
</dbReference>
<evidence type="ECO:0000313" key="6">
    <source>
        <dbReference type="EMBL" id="QWK92143.1"/>
    </source>
</evidence>
<accession>A0A975PAM1</accession>
<dbReference type="PROSITE" id="PS50977">
    <property type="entry name" value="HTH_TETR_2"/>
    <property type="match status" value="1"/>
</dbReference>
<dbReference type="EMBL" id="CP076362">
    <property type="protein sequence ID" value="QWK92143.1"/>
    <property type="molecule type" value="Genomic_DNA"/>
</dbReference>
<sequence>MAEAPVSTTRDDWINAALTILIEKGAGEVKILALAERLGCSRSNFYWFFKDRDALLAELLARWQSKNTAAIVDRATRPATRISQGVLNIFDCWADAKLFDARLDFAMREWARRSDAVAEEVANADTLRLQAIAALFARFGANPTQAIVRARTLYFMQLGYYAVEIQETAQERMALLPDYIEAFCGETPDPEDTRKFKLRIFGDGPHV</sequence>
<dbReference type="AlphaFoldDB" id="A0A975PAM1"/>
<keyword evidence="6" id="KW-0614">Plasmid</keyword>
<evidence type="ECO:0000256" key="1">
    <source>
        <dbReference type="ARBA" id="ARBA00023015"/>
    </source>
</evidence>
<keyword evidence="1" id="KW-0805">Transcription regulation</keyword>
<keyword evidence="2 4" id="KW-0238">DNA-binding</keyword>
<dbReference type="Proteomes" id="UP000679352">
    <property type="component" value="Plasmid p1"/>
</dbReference>
<organism evidence="6 7">
    <name type="scientific">Gemmobacter fulvus</name>
    <dbReference type="NCBI Taxonomy" id="2840474"/>
    <lineage>
        <taxon>Bacteria</taxon>
        <taxon>Pseudomonadati</taxon>
        <taxon>Pseudomonadota</taxon>
        <taxon>Alphaproteobacteria</taxon>
        <taxon>Rhodobacterales</taxon>
        <taxon>Paracoccaceae</taxon>
        <taxon>Gemmobacter</taxon>
    </lineage>
</organism>
<evidence type="ECO:0000256" key="4">
    <source>
        <dbReference type="PROSITE-ProRule" id="PRU00335"/>
    </source>
</evidence>
<name>A0A975PAM1_9RHOB</name>
<dbReference type="KEGG" id="gfu:KM031_17745"/>
<proteinExistence type="predicted"/>
<evidence type="ECO:0000259" key="5">
    <source>
        <dbReference type="PROSITE" id="PS50977"/>
    </source>
</evidence>
<dbReference type="Gene3D" id="1.10.357.10">
    <property type="entry name" value="Tetracycline Repressor, domain 2"/>
    <property type="match status" value="1"/>
</dbReference>
<evidence type="ECO:0000256" key="3">
    <source>
        <dbReference type="ARBA" id="ARBA00023163"/>
    </source>
</evidence>
<dbReference type="RefSeq" id="WP_215505179.1">
    <property type="nucleotide sequence ID" value="NZ_CP076362.1"/>
</dbReference>
<dbReference type="GO" id="GO:0000976">
    <property type="term" value="F:transcription cis-regulatory region binding"/>
    <property type="evidence" value="ECO:0007669"/>
    <property type="project" value="TreeGrafter"/>
</dbReference>
<dbReference type="InterPro" id="IPR050109">
    <property type="entry name" value="HTH-type_TetR-like_transc_reg"/>
</dbReference>
<dbReference type="PRINTS" id="PR00455">
    <property type="entry name" value="HTHTETR"/>
</dbReference>
<protein>
    <submittedName>
        <fullName evidence="6">TetR/AcrR family transcriptional regulator</fullName>
    </submittedName>
</protein>
<dbReference type="SUPFAM" id="SSF46689">
    <property type="entry name" value="Homeodomain-like"/>
    <property type="match status" value="1"/>
</dbReference>
<gene>
    <name evidence="6" type="ORF">KM031_17745</name>
</gene>
<geneLocation type="plasmid" evidence="6 7">
    <name>p1</name>
</geneLocation>